<evidence type="ECO:0000313" key="2">
    <source>
        <dbReference type="EMBL" id="MCU9838990.1"/>
    </source>
</evidence>
<organism evidence="2 3">
    <name type="scientific">Ruegeria marisflavi</name>
    <dbReference type="NCBI Taxonomy" id="2984152"/>
    <lineage>
        <taxon>Bacteria</taxon>
        <taxon>Pseudomonadati</taxon>
        <taxon>Pseudomonadota</taxon>
        <taxon>Alphaproteobacteria</taxon>
        <taxon>Rhodobacterales</taxon>
        <taxon>Roseobacteraceae</taxon>
        <taxon>Ruegeria</taxon>
    </lineage>
</organism>
<name>A0ABT2WVE9_9RHOB</name>
<feature type="domain" description="Aminomethyltransferase C-terminal" evidence="1">
    <location>
        <begin position="26"/>
        <end position="88"/>
    </location>
</feature>
<evidence type="ECO:0000313" key="3">
    <source>
        <dbReference type="Proteomes" id="UP001321014"/>
    </source>
</evidence>
<dbReference type="RefSeq" id="WP_263388991.1">
    <property type="nucleotide sequence ID" value="NZ_JAOVQN010000014.1"/>
</dbReference>
<gene>
    <name evidence="2" type="ORF">OEZ49_14525</name>
</gene>
<dbReference type="InterPro" id="IPR013977">
    <property type="entry name" value="GcvT_C"/>
</dbReference>
<protein>
    <recommendedName>
        <fullName evidence="1">Aminomethyltransferase C-terminal domain-containing protein</fullName>
    </recommendedName>
</protein>
<dbReference type="Pfam" id="PF08669">
    <property type="entry name" value="GCV_T_C"/>
    <property type="match status" value="1"/>
</dbReference>
<dbReference type="EMBL" id="JAOVQN010000014">
    <property type="protein sequence ID" value="MCU9838990.1"/>
    <property type="molecule type" value="Genomic_DNA"/>
</dbReference>
<sequence>MPLKSKTDDFAGKLALQRRKEQGRFKLAGLELDGNELAEHGDLLFSGRAQIGVVTSCTRSPVLKKTIALCRIEKDYAAAGSCVEIGKLDGPQKRLKA</sequence>
<reference evidence="2 3" key="1">
    <citation type="submission" date="2022-10" db="EMBL/GenBank/DDBJ databases">
        <title>Ruegeria sp. nov., isolated from ocean surface water.</title>
        <authorList>
            <person name="He W."/>
            <person name="Wang L."/>
            <person name="Zhang D.-F."/>
        </authorList>
    </citation>
    <scope>NUCLEOTIDE SEQUENCE [LARGE SCALE GENOMIC DNA]</scope>
    <source>
        <strain evidence="2 3">WL0004</strain>
    </source>
</reference>
<dbReference type="Gene3D" id="3.30.1360.120">
    <property type="entry name" value="Probable tRNA modification gtpase trme, domain 1"/>
    <property type="match status" value="1"/>
</dbReference>
<dbReference type="Proteomes" id="UP001321014">
    <property type="component" value="Unassembled WGS sequence"/>
</dbReference>
<comment type="caution">
    <text evidence="2">The sequence shown here is derived from an EMBL/GenBank/DDBJ whole genome shotgun (WGS) entry which is preliminary data.</text>
</comment>
<keyword evidence="3" id="KW-1185">Reference proteome</keyword>
<dbReference type="SUPFAM" id="SSF101790">
    <property type="entry name" value="Aminomethyltransferase beta-barrel domain"/>
    <property type="match status" value="1"/>
</dbReference>
<dbReference type="InterPro" id="IPR029043">
    <property type="entry name" value="GcvT/YgfZ_C"/>
</dbReference>
<accession>A0ABT2WVE9</accession>
<proteinExistence type="predicted"/>
<evidence type="ECO:0000259" key="1">
    <source>
        <dbReference type="Pfam" id="PF08669"/>
    </source>
</evidence>
<dbReference type="InterPro" id="IPR027266">
    <property type="entry name" value="TrmE/GcvT-like"/>
</dbReference>